<dbReference type="GeneTree" id="ENSGT01030000234589"/>
<name>W5LXH7_LEPOC</name>
<evidence type="ECO:0000313" key="5">
    <source>
        <dbReference type="Proteomes" id="UP000018468"/>
    </source>
</evidence>
<dbReference type="Ensembl" id="ENSLOCT00000000838.1">
    <property type="protein sequence ID" value="ENSLOCP00000000834.1"/>
    <property type="gene ID" value="ENSLOCG00000000754.1"/>
</dbReference>
<evidence type="ECO:0000256" key="1">
    <source>
        <dbReference type="ARBA" id="ARBA00023157"/>
    </source>
</evidence>
<dbReference type="SMART" id="SM00407">
    <property type="entry name" value="IGc1"/>
    <property type="match status" value="1"/>
</dbReference>
<dbReference type="Proteomes" id="UP000018468">
    <property type="component" value="Unassembled WGS sequence"/>
</dbReference>
<dbReference type="HOGENOM" id="CLU_077975_6_0_1"/>
<evidence type="ECO:0000313" key="4">
    <source>
        <dbReference type="Ensembl" id="ENSLOCP00000000834.1"/>
    </source>
</evidence>
<reference evidence="4" key="2">
    <citation type="submission" date="2025-08" db="UniProtKB">
        <authorList>
            <consortium name="Ensembl"/>
        </authorList>
    </citation>
    <scope>IDENTIFICATION</scope>
</reference>
<dbReference type="PANTHER" id="PTHR23411">
    <property type="entry name" value="TAPASIN"/>
    <property type="match status" value="1"/>
</dbReference>
<dbReference type="Bgee" id="ENSLOCG00000000754">
    <property type="expression patterns" value="Expressed in bone element and 9 other cell types or tissues"/>
</dbReference>
<organism evidence="4 5">
    <name type="scientific">Lepisosteus oculatus</name>
    <name type="common">Spotted gar</name>
    <dbReference type="NCBI Taxonomy" id="7918"/>
    <lineage>
        <taxon>Eukaryota</taxon>
        <taxon>Metazoa</taxon>
        <taxon>Chordata</taxon>
        <taxon>Craniata</taxon>
        <taxon>Vertebrata</taxon>
        <taxon>Euteleostomi</taxon>
        <taxon>Actinopterygii</taxon>
        <taxon>Neopterygii</taxon>
        <taxon>Holostei</taxon>
        <taxon>Semionotiformes</taxon>
        <taxon>Lepisosteidae</taxon>
        <taxon>Lepisosteus</taxon>
    </lineage>
</organism>
<dbReference type="OMA" id="PERICKW"/>
<dbReference type="InterPro" id="IPR036179">
    <property type="entry name" value="Ig-like_dom_sf"/>
</dbReference>
<keyword evidence="1" id="KW-1015">Disulfide bond</keyword>
<protein>
    <submittedName>
        <fullName evidence="4">Immunoglobulin light 1 constant 3</fullName>
    </submittedName>
</protein>
<sequence>QVECATRFHASSGREQIKAKCLNHHECVNREGEAKFCFGKSSWGSSISPLTLQSNTQPSLTVLPPSSRELSEKKSATLLCLANQGFPSDWSLQWTVDGHSRTNGVTKTPYLLDSTGLYSWSSTLTLSEAEWSSVGTVVCEATHSSQAPVTKALKKSECPE</sequence>
<reference evidence="4" key="3">
    <citation type="submission" date="2025-09" db="UniProtKB">
        <authorList>
            <consortium name="Ensembl"/>
        </authorList>
    </citation>
    <scope>IDENTIFICATION</scope>
</reference>
<keyword evidence="2" id="KW-0393">Immunoglobulin domain</keyword>
<dbReference type="InterPro" id="IPR013783">
    <property type="entry name" value="Ig-like_fold"/>
</dbReference>
<dbReference type="InterPro" id="IPR003597">
    <property type="entry name" value="Ig_C1-set"/>
</dbReference>
<dbReference type="InterPro" id="IPR007110">
    <property type="entry name" value="Ig-like_dom"/>
</dbReference>
<dbReference type="AlphaFoldDB" id="W5LXH7"/>
<dbReference type="FunFam" id="2.60.40.10:FF:000283">
    <property type="entry name" value="Immunoglobulin kappa constant"/>
    <property type="match status" value="1"/>
</dbReference>
<dbReference type="SUPFAM" id="SSF48726">
    <property type="entry name" value="Immunoglobulin"/>
    <property type="match status" value="1"/>
</dbReference>
<keyword evidence="5" id="KW-1185">Reference proteome</keyword>
<dbReference type="InterPro" id="IPR050380">
    <property type="entry name" value="Immune_Resp_Modulators"/>
</dbReference>
<feature type="domain" description="Ig-like" evidence="3">
    <location>
        <begin position="58"/>
        <end position="150"/>
    </location>
</feature>
<dbReference type="STRING" id="7918.ENSLOCP00000000834"/>
<proteinExistence type="predicted"/>
<dbReference type="PROSITE" id="PS50835">
    <property type="entry name" value="IG_LIKE"/>
    <property type="match status" value="1"/>
</dbReference>
<reference evidence="5" key="1">
    <citation type="submission" date="2011-12" db="EMBL/GenBank/DDBJ databases">
        <title>The Draft Genome of Lepisosteus oculatus.</title>
        <authorList>
            <consortium name="The Broad Institute Genome Assembly &amp; Analysis Group"/>
            <consortium name="Computational R&amp;D Group"/>
            <consortium name="and Sequencing Platform"/>
            <person name="Di Palma F."/>
            <person name="Alfoldi J."/>
            <person name="Johnson J."/>
            <person name="Berlin A."/>
            <person name="Gnerre S."/>
            <person name="Jaffe D."/>
            <person name="MacCallum I."/>
            <person name="Young S."/>
            <person name="Walker B.J."/>
            <person name="Lander E.S."/>
            <person name="Lindblad-Toh K."/>
        </authorList>
    </citation>
    <scope>NUCLEOTIDE SEQUENCE [LARGE SCALE GENOMIC DNA]</scope>
</reference>
<evidence type="ECO:0000256" key="2">
    <source>
        <dbReference type="ARBA" id="ARBA00023319"/>
    </source>
</evidence>
<accession>W5LXH7</accession>
<dbReference type="InParanoid" id="W5LXH7"/>
<dbReference type="Gene3D" id="2.60.40.10">
    <property type="entry name" value="Immunoglobulins"/>
    <property type="match status" value="1"/>
</dbReference>
<dbReference type="Pfam" id="PF07654">
    <property type="entry name" value="C1-set"/>
    <property type="match status" value="1"/>
</dbReference>
<evidence type="ECO:0000259" key="3">
    <source>
        <dbReference type="PROSITE" id="PS50835"/>
    </source>
</evidence>